<dbReference type="InterPro" id="IPR000515">
    <property type="entry name" value="MetI-like"/>
</dbReference>
<sequence>MPTTKTTVDYAIALSAILVLNFILPRLLPGDPLQAIYGDEALMVMTPAMQAELIHRFALDQTWLEQFVAYIQALLRADLGYSYFYHTSVVSVIAGVLPWTLLLTGLAFVLSTLLGSLLGIESGYQRGSKQDGHLLGIMMFISGFPDFFAGIVLLLIFGVWLAWLPLSGALTPYSGFTSLKLVADIAQHLTLPLAALVLVRLTAAYLFSRGAMVGVMGEPFIRTARAKGCPNIAIRYRHAARSALLPIVTAAGLSFTHVISGVLFIETVFSYPGLGSLLYKAVLTRDYPLLQGILLLAAVLVLLVNFVTDLLCARLDPRLSTPSPKARRDDHAYPV</sequence>
<dbReference type="Gene3D" id="1.10.3720.10">
    <property type="entry name" value="MetI-like"/>
    <property type="match status" value="1"/>
</dbReference>
<keyword evidence="8" id="KW-1185">Reference proteome</keyword>
<keyword evidence="3 5" id="KW-1133">Transmembrane helix</keyword>
<keyword evidence="2 5" id="KW-0812">Transmembrane</keyword>
<accession>A0ABZ3INR5</accession>
<comment type="subcellular location">
    <subcellularLocation>
        <location evidence="5">Cell membrane</location>
        <topology evidence="5">Multi-pass membrane protein</topology>
    </subcellularLocation>
    <subcellularLocation>
        <location evidence="1">Membrane</location>
        <topology evidence="1">Multi-pass membrane protein</topology>
    </subcellularLocation>
</comment>
<dbReference type="CDD" id="cd06261">
    <property type="entry name" value="TM_PBP2"/>
    <property type="match status" value="1"/>
</dbReference>
<dbReference type="InterPro" id="IPR035906">
    <property type="entry name" value="MetI-like_sf"/>
</dbReference>
<dbReference type="Proteomes" id="UP000216752">
    <property type="component" value="Chromosome"/>
</dbReference>
<protein>
    <submittedName>
        <fullName evidence="7">Dipeptide transport system permease protein DppB</fullName>
    </submittedName>
</protein>
<evidence type="ECO:0000313" key="8">
    <source>
        <dbReference type="Proteomes" id="UP000216752"/>
    </source>
</evidence>
<feature type="domain" description="ABC transmembrane type-1" evidence="6">
    <location>
        <begin position="97"/>
        <end position="312"/>
    </location>
</feature>
<dbReference type="PANTHER" id="PTHR43376">
    <property type="entry name" value="OLIGOPEPTIDE TRANSPORT SYSTEM PERMEASE PROTEIN"/>
    <property type="match status" value="1"/>
</dbReference>
<dbReference type="Pfam" id="PF00528">
    <property type="entry name" value="BPD_transp_1"/>
    <property type="match status" value="1"/>
</dbReference>
<evidence type="ECO:0000256" key="5">
    <source>
        <dbReference type="RuleBase" id="RU363032"/>
    </source>
</evidence>
<evidence type="ECO:0000313" key="7">
    <source>
        <dbReference type="EMBL" id="XFO67107.1"/>
    </source>
</evidence>
<dbReference type="SUPFAM" id="SSF161098">
    <property type="entry name" value="MetI-like"/>
    <property type="match status" value="1"/>
</dbReference>
<name>A0ABZ3INR5_9FIRM</name>
<gene>
    <name evidence="7" type="primary">dppB_1</name>
    <name evidence="7" type="ORF">SPSIL_032860</name>
</gene>
<dbReference type="RefSeq" id="WP_094605214.1">
    <property type="nucleotide sequence ID" value="NZ_CP155573.1"/>
</dbReference>
<proteinExistence type="inferred from homology"/>
<feature type="transmembrane region" description="Helical" evidence="5">
    <location>
        <begin position="96"/>
        <end position="120"/>
    </location>
</feature>
<feature type="transmembrane region" description="Helical" evidence="5">
    <location>
        <begin position="132"/>
        <end position="165"/>
    </location>
</feature>
<evidence type="ECO:0000256" key="2">
    <source>
        <dbReference type="ARBA" id="ARBA00022692"/>
    </source>
</evidence>
<organism evidence="7 8">
    <name type="scientific">Sporomusa silvacetica DSM 10669</name>
    <dbReference type="NCBI Taxonomy" id="1123289"/>
    <lineage>
        <taxon>Bacteria</taxon>
        <taxon>Bacillati</taxon>
        <taxon>Bacillota</taxon>
        <taxon>Negativicutes</taxon>
        <taxon>Selenomonadales</taxon>
        <taxon>Sporomusaceae</taxon>
        <taxon>Sporomusa</taxon>
    </lineage>
</organism>
<evidence type="ECO:0000256" key="1">
    <source>
        <dbReference type="ARBA" id="ARBA00004141"/>
    </source>
</evidence>
<evidence type="ECO:0000259" key="6">
    <source>
        <dbReference type="PROSITE" id="PS50928"/>
    </source>
</evidence>
<evidence type="ECO:0000256" key="3">
    <source>
        <dbReference type="ARBA" id="ARBA00022989"/>
    </source>
</evidence>
<comment type="similarity">
    <text evidence="5">Belongs to the binding-protein-dependent transport system permease family.</text>
</comment>
<keyword evidence="5" id="KW-0813">Transport</keyword>
<feature type="transmembrane region" description="Helical" evidence="5">
    <location>
        <begin position="243"/>
        <end position="269"/>
    </location>
</feature>
<keyword evidence="4 5" id="KW-0472">Membrane</keyword>
<feature type="transmembrane region" description="Helical" evidence="5">
    <location>
        <begin position="7"/>
        <end position="24"/>
    </location>
</feature>
<feature type="transmembrane region" description="Helical" evidence="5">
    <location>
        <begin position="289"/>
        <end position="312"/>
    </location>
</feature>
<evidence type="ECO:0000256" key="4">
    <source>
        <dbReference type="ARBA" id="ARBA00023136"/>
    </source>
</evidence>
<dbReference type="EMBL" id="CP155573">
    <property type="protein sequence ID" value="XFO67107.1"/>
    <property type="molecule type" value="Genomic_DNA"/>
</dbReference>
<dbReference type="PROSITE" id="PS50928">
    <property type="entry name" value="ABC_TM1"/>
    <property type="match status" value="1"/>
</dbReference>
<reference evidence="7" key="1">
    <citation type="submission" date="2024-05" db="EMBL/GenBank/DDBJ databases">
        <title>Isolation and characterization of Sporomusa carbonis sp. nov., a carboxydotrophic hydrogenogen in the genus of Sporomusa isolated from a charcoal burning pile.</title>
        <authorList>
            <person name="Boeer T."/>
            <person name="Rosenbaum F."/>
            <person name="Eysell L."/>
            <person name="Mueller V."/>
            <person name="Daniel R."/>
            <person name="Poehlein A."/>
        </authorList>
    </citation>
    <scope>NUCLEOTIDE SEQUENCE [LARGE SCALE GENOMIC DNA]</scope>
    <source>
        <strain evidence="7">DSM 10669</strain>
    </source>
</reference>
<feature type="transmembrane region" description="Helical" evidence="5">
    <location>
        <begin position="185"/>
        <end position="207"/>
    </location>
</feature>
<dbReference type="PANTHER" id="PTHR43376:SF1">
    <property type="entry name" value="OLIGOPEPTIDE TRANSPORT SYSTEM PERMEASE PROTEIN"/>
    <property type="match status" value="1"/>
</dbReference>